<dbReference type="GO" id="GO:0051028">
    <property type="term" value="P:mRNA transport"/>
    <property type="evidence" value="ECO:0007669"/>
    <property type="project" value="UniProtKB-KW"/>
</dbReference>
<comment type="subcellular location">
    <subcellularLocation>
        <location evidence="1">Nucleus</location>
        <location evidence="1">Nuclear pore complex</location>
    </subcellularLocation>
</comment>
<dbReference type="PANTHER" id="PTHR11024">
    <property type="entry name" value="NUCLEAR PORE COMPLEX PROTEIN SEC13 / SEH1 FAMILY MEMBER"/>
    <property type="match status" value="1"/>
</dbReference>
<sequence length="209" mass="22434">MIQTGLIPNAHNDLVTDASYNFYGDRLATCSLDQRVKIWHLDETSGSWSLEHEWKAHDAAISKLSWAHPEFGTILATASFDRTVKIWEQVPAALDGDGAGAGVQLSGASGASRWVERAMLDGGPGGGQDGEAGRWSASVVGDFDDHKSAVGRVEWNITGTILSSAGNDGRVRLWKMTAGNVWRPAGHISVEQAEEQQADVDMGDMGVED</sequence>
<keyword evidence="9" id="KW-0906">Nuclear pore complex</keyword>
<dbReference type="Gene3D" id="2.130.10.10">
    <property type="entry name" value="YVTN repeat-like/Quinoprotein amine dehydrogenase"/>
    <property type="match status" value="2"/>
</dbReference>
<dbReference type="HOGENOM" id="CLU_1315985_0_0_1"/>
<dbReference type="PRINTS" id="PR00320">
    <property type="entry name" value="GPROTEINBRPT"/>
</dbReference>
<dbReference type="GO" id="GO:0034198">
    <property type="term" value="P:cellular response to amino acid starvation"/>
    <property type="evidence" value="ECO:0007669"/>
    <property type="project" value="TreeGrafter"/>
</dbReference>
<dbReference type="STRING" id="5643.A0A060SP83"/>
<protein>
    <recommendedName>
        <fullName evidence="14">Anaphase-promoting complex subunit 4 WD40 domain-containing protein</fullName>
    </recommendedName>
</protein>
<keyword evidence="3" id="KW-0813">Transport</keyword>
<dbReference type="GO" id="GO:0031080">
    <property type="term" value="C:nuclear pore outer ring"/>
    <property type="evidence" value="ECO:0007669"/>
    <property type="project" value="TreeGrafter"/>
</dbReference>
<comment type="similarity">
    <text evidence="2">Belongs to the WD repeat SEC13 family.</text>
</comment>
<evidence type="ECO:0000256" key="8">
    <source>
        <dbReference type="ARBA" id="ARBA00023010"/>
    </source>
</evidence>
<evidence type="ECO:0000256" key="4">
    <source>
        <dbReference type="ARBA" id="ARBA00022574"/>
    </source>
</evidence>
<feature type="repeat" description="WD" evidence="11">
    <location>
        <begin position="143"/>
        <end position="184"/>
    </location>
</feature>
<evidence type="ECO:0000313" key="12">
    <source>
        <dbReference type="EMBL" id="CDO75976.1"/>
    </source>
</evidence>
<keyword evidence="6" id="KW-0509">mRNA transport</keyword>
<evidence type="ECO:0000256" key="11">
    <source>
        <dbReference type="PROSITE-ProRule" id="PRU00221"/>
    </source>
</evidence>
<evidence type="ECO:0000256" key="5">
    <source>
        <dbReference type="ARBA" id="ARBA00022737"/>
    </source>
</evidence>
<gene>
    <name evidence="12" type="ORF">BN946_scf184981.g1</name>
</gene>
<reference evidence="12" key="1">
    <citation type="submission" date="2014-01" db="EMBL/GenBank/DDBJ databases">
        <title>The genome of the white-rot fungus Pycnoporus cinnabarinus: a basidiomycete model with a versatile arsenal for lignocellulosic biomass breakdown.</title>
        <authorList>
            <person name="Levasseur A."/>
            <person name="Lomascolo A."/>
            <person name="Ruiz-Duenas F.J."/>
            <person name="Uzan E."/>
            <person name="Piumi F."/>
            <person name="Kues U."/>
            <person name="Ram A.F.J."/>
            <person name="Murat C."/>
            <person name="Haon M."/>
            <person name="Benoit I."/>
            <person name="Arfi Y."/>
            <person name="Chevret D."/>
            <person name="Drula E."/>
            <person name="Kwon M.J."/>
            <person name="Gouret P."/>
            <person name="Lesage-Meessen L."/>
            <person name="Lombard V."/>
            <person name="Mariette J."/>
            <person name="Noirot C."/>
            <person name="Park J."/>
            <person name="Patyshakuliyeva A."/>
            <person name="Wieneger R.A.B."/>
            <person name="Wosten H.A.B."/>
            <person name="Martin F."/>
            <person name="Coutinho P.M."/>
            <person name="de Vries R."/>
            <person name="Martinez A.T."/>
            <person name="Klopp C."/>
            <person name="Pontarotti P."/>
            <person name="Henrissat B."/>
            <person name="Record E."/>
        </authorList>
    </citation>
    <scope>NUCLEOTIDE SEQUENCE [LARGE SCALE GENOMIC DNA]</scope>
    <source>
        <strain evidence="12">BRFM137</strain>
    </source>
</reference>
<dbReference type="InterPro" id="IPR015943">
    <property type="entry name" value="WD40/YVTN_repeat-like_dom_sf"/>
</dbReference>
<dbReference type="SUPFAM" id="SSF50978">
    <property type="entry name" value="WD40 repeat-like"/>
    <property type="match status" value="1"/>
</dbReference>
<keyword evidence="13" id="KW-1185">Reference proteome</keyword>
<dbReference type="GO" id="GO:0035859">
    <property type="term" value="C:Seh1-associated complex"/>
    <property type="evidence" value="ECO:0007669"/>
    <property type="project" value="TreeGrafter"/>
</dbReference>
<feature type="repeat" description="WD" evidence="11">
    <location>
        <begin position="8"/>
        <end position="49"/>
    </location>
</feature>
<accession>A0A060SP83</accession>
<evidence type="ECO:0000313" key="13">
    <source>
        <dbReference type="Proteomes" id="UP000029665"/>
    </source>
</evidence>
<keyword evidence="10" id="KW-0539">Nucleus</keyword>
<keyword evidence="7" id="KW-0653">Protein transport</keyword>
<dbReference type="InterPro" id="IPR020472">
    <property type="entry name" value="WD40_PAC1"/>
</dbReference>
<feature type="repeat" description="WD" evidence="11">
    <location>
        <begin position="54"/>
        <end position="88"/>
    </location>
</feature>
<dbReference type="GO" id="GO:1904263">
    <property type="term" value="P:positive regulation of TORC1 signaling"/>
    <property type="evidence" value="ECO:0007669"/>
    <property type="project" value="TreeGrafter"/>
</dbReference>
<dbReference type="Pfam" id="PF00400">
    <property type="entry name" value="WD40"/>
    <property type="match status" value="3"/>
</dbReference>
<evidence type="ECO:0000256" key="7">
    <source>
        <dbReference type="ARBA" id="ARBA00022927"/>
    </source>
</evidence>
<dbReference type="GO" id="GO:0005198">
    <property type="term" value="F:structural molecule activity"/>
    <property type="evidence" value="ECO:0007669"/>
    <property type="project" value="InterPro"/>
</dbReference>
<dbReference type="PROSITE" id="PS50294">
    <property type="entry name" value="WD_REPEATS_REGION"/>
    <property type="match status" value="3"/>
</dbReference>
<evidence type="ECO:0000256" key="1">
    <source>
        <dbReference type="ARBA" id="ARBA00004567"/>
    </source>
</evidence>
<dbReference type="PANTHER" id="PTHR11024:SF3">
    <property type="entry name" value="NUCLEOPORIN SEH1"/>
    <property type="match status" value="1"/>
</dbReference>
<dbReference type="InterPro" id="IPR037363">
    <property type="entry name" value="Sec13/Seh1_fam"/>
</dbReference>
<dbReference type="PROSITE" id="PS50082">
    <property type="entry name" value="WD_REPEATS_2"/>
    <property type="match status" value="3"/>
</dbReference>
<dbReference type="OrthoDB" id="5566198at2759"/>
<comment type="caution">
    <text evidence="12">The sequence shown here is derived from an EMBL/GenBank/DDBJ whole genome shotgun (WGS) entry which is preliminary data.</text>
</comment>
<dbReference type="SMART" id="SM00320">
    <property type="entry name" value="WD40"/>
    <property type="match status" value="3"/>
</dbReference>
<dbReference type="EMBL" id="CCBP010000317">
    <property type="protein sequence ID" value="CDO75976.1"/>
    <property type="molecule type" value="Genomic_DNA"/>
</dbReference>
<keyword evidence="4 11" id="KW-0853">WD repeat</keyword>
<dbReference type="GO" id="GO:0015031">
    <property type="term" value="P:protein transport"/>
    <property type="evidence" value="ECO:0007669"/>
    <property type="project" value="UniProtKB-KW"/>
</dbReference>
<dbReference type="InterPro" id="IPR001680">
    <property type="entry name" value="WD40_rpt"/>
</dbReference>
<proteinExistence type="inferred from homology"/>
<name>A0A060SP83_PYCCI</name>
<evidence type="ECO:0000256" key="2">
    <source>
        <dbReference type="ARBA" id="ARBA00010102"/>
    </source>
</evidence>
<dbReference type="AlphaFoldDB" id="A0A060SP83"/>
<dbReference type="InterPro" id="IPR036322">
    <property type="entry name" value="WD40_repeat_dom_sf"/>
</dbReference>
<evidence type="ECO:0000256" key="6">
    <source>
        <dbReference type="ARBA" id="ARBA00022816"/>
    </source>
</evidence>
<evidence type="ECO:0008006" key="14">
    <source>
        <dbReference type="Google" id="ProtNLM"/>
    </source>
</evidence>
<keyword evidence="5" id="KW-0677">Repeat</keyword>
<organism evidence="12 13">
    <name type="scientific">Pycnoporus cinnabarinus</name>
    <name type="common">Cinnabar-red polypore</name>
    <name type="synonym">Trametes cinnabarina</name>
    <dbReference type="NCBI Taxonomy" id="5643"/>
    <lineage>
        <taxon>Eukaryota</taxon>
        <taxon>Fungi</taxon>
        <taxon>Dikarya</taxon>
        <taxon>Basidiomycota</taxon>
        <taxon>Agaricomycotina</taxon>
        <taxon>Agaricomycetes</taxon>
        <taxon>Polyporales</taxon>
        <taxon>Polyporaceae</taxon>
        <taxon>Trametes</taxon>
    </lineage>
</organism>
<evidence type="ECO:0000256" key="3">
    <source>
        <dbReference type="ARBA" id="ARBA00022448"/>
    </source>
</evidence>
<evidence type="ECO:0000256" key="10">
    <source>
        <dbReference type="ARBA" id="ARBA00023242"/>
    </source>
</evidence>
<keyword evidence="8" id="KW-0811">Translocation</keyword>
<dbReference type="Proteomes" id="UP000029665">
    <property type="component" value="Unassembled WGS sequence"/>
</dbReference>
<evidence type="ECO:0000256" key="9">
    <source>
        <dbReference type="ARBA" id="ARBA00023132"/>
    </source>
</evidence>